<accession>A0A6G1JGW4</accession>
<dbReference type="PANTHER" id="PTHR39401:SF1">
    <property type="entry name" value="SNOAL-LIKE DOMAIN-CONTAINING PROTEIN"/>
    <property type="match status" value="1"/>
</dbReference>
<evidence type="ECO:0000313" key="2">
    <source>
        <dbReference type="Proteomes" id="UP000799291"/>
    </source>
</evidence>
<sequence>MTSNGSDSPYVSEYPPNCNIDPDIKALIAHYYEQVDTQGKHVEYSECWAEDGVLIIPAGKEFRGREAIKNLHHGMWNGVPRRLHRPKKVFPFSDNSNEVVIVGTVEYWPDDGENKTQDMAARAKYQKNAKTGKTEMSSLQVWLTG</sequence>
<gene>
    <name evidence="1" type="ORF">K458DRAFT_439708</name>
</gene>
<dbReference type="PANTHER" id="PTHR39401">
    <property type="entry name" value="SNOAL-LIKE DOMAIN-CONTAINING PROTEIN"/>
    <property type="match status" value="1"/>
</dbReference>
<dbReference type="Proteomes" id="UP000799291">
    <property type="component" value="Unassembled WGS sequence"/>
</dbReference>
<reference evidence="1" key="1">
    <citation type="journal article" date="2020" name="Stud. Mycol.">
        <title>101 Dothideomycetes genomes: a test case for predicting lifestyles and emergence of pathogens.</title>
        <authorList>
            <person name="Haridas S."/>
            <person name="Albert R."/>
            <person name="Binder M."/>
            <person name="Bloem J."/>
            <person name="Labutti K."/>
            <person name="Salamov A."/>
            <person name="Andreopoulos B."/>
            <person name="Baker S."/>
            <person name="Barry K."/>
            <person name="Bills G."/>
            <person name="Bluhm B."/>
            <person name="Cannon C."/>
            <person name="Castanera R."/>
            <person name="Culley D."/>
            <person name="Daum C."/>
            <person name="Ezra D."/>
            <person name="Gonzalez J."/>
            <person name="Henrissat B."/>
            <person name="Kuo A."/>
            <person name="Liang C."/>
            <person name="Lipzen A."/>
            <person name="Lutzoni F."/>
            <person name="Magnuson J."/>
            <person name="Mondo S."/>
            <person name="Nolan M."/>
            <person name="Ohm R."/>
            <person name="Pangilinan J."/>
            <person name="Park H.-J."/>
            <person name="Ramirez L."/>
            <person name="Alfaro M."/>
            <person name="Sun H."/>
            <person name="Tritt A."/>
            <person name="Yoshinaga Y."/>
            <person name="Zwiers L.-H."/>
            <person name="Turgeon B."/>
            <person name="Goodwin S."/>
            <person name="Spatafora J."/>
            <person name="Crous P."/>
            <person name="Grigoriev I."/>
        </authorList>
    </citation>
    <scope>NUCLEOTIDE SEQUENCE</scope>
    <source>
        <strain evidence="1">CBS 122367</strain>
    </source>
</reference>
<evidence type="ECO:0000313" key="1">
    <source>
        <dbReference type="EMBL" id="KAF2689369.1"/>
    </source>
</evidence>
<dbReference type="Gene3D" id="3.10.450.50">
    <property type="match status" value="1"/>
</dbReference>
<dbReference type="AlphaFoldDB" id="A0A6G1JGW4"/>
<keyword evidence="2" id="KW-1185">Reference proteome</keyword>
<protein>
    <submittedName>
        <fullName evidence="1">Uncharacterized protein</fullName>
    </submittedName>
</protein>
<dbReference type="SUPFAM" id="SSF54427">
    <property type="entry name" value="NTF2-like"/>
    <property type="match status" value="1"/>
</dbReference>
<name>A0A6G1JGW4_9PLEO</name>
<proteinExistence type="predicted"/>
<dbReference type="OrthoDB" id="3468019at2759"/>
<organism evidence="1 2">
    <name type="scientific">Lentithecium fluviatile CBS 122367</name>
    <dbReference type="NCBI Taxonomy" id="1168545"/>
    <lineage>
        <taxon>Eukaryota</taxon>
        <taxon>Fungi</taxon>
        <taxon>Dikarya</taxon>
        <taxon>Ascomycota</taxon>
        <taxon>Pezizomycotina</taxon>
        <taxon>Dothideomycetes</taxon>
        <taxon>Pleosporomycetidae</taxon>
        <taxon>Pleosporales</taxon>
        <taxon>Massarineae</taxon>
        <taxon>Lentitheciaceae</taxon>
        <taxon>Lentithecium</taxon>
    </lineage>
</organism>
<dbReference type="EMBL" id="MU005572">
    <property type="protein sequence ID" value="KAF2689369.1"/>
    <property type="molecule type" value="Genomic_DNA"/>
</dbReference>
<dbReference type="InterPro" id="IPR032710">
    <property type="entry name" value="NTF2-like_dom_sf"/>
</dbReference>